<feature type="transmembrane region" description="Helical" evidence="6">
    <location>
        <begin position="357"/>
        <end position="375"/>
    </location>
</feature>
<dbReference type="Proteomes" id="UP001224418">
    <property type="component" value="Unassembled WGS sequence"/>
</dbReference>
<feature type="transmembrane region" description="Helical" evidence="6">
    <location>
        <begin position="283"/>
        <end position="304"/>
    </location>
</feature>
<dbReference type="PANTHER" id="PTHR30250">
    <property type="entry name" value="PST FAMILY PREDICTED COLANIC ACID TRANSPORTER"/>
    <property type="match status" value="1"/>
</dbReference>
<evidence type="ECO:0000256" key="1">
    <source>
        <dbReference type="ARBA" id="ARBA00004651"/>
    </source>
</evidence>
<dbReference type="InterPro" id="IPR002797">
    <property type="entry name" value="Polysacc_synth"/>
</dbReference>
<feature type="transmembrane region" description="Helical" evidence="6">
    <location>
        <begin position="450"/>
        <end position="467"/>
    </location>
</feature>
<evidence type="ECO:0000256" key="5">
    <source>
        <dbReference type="ARBA" id="ARBA00023136"/>
    </source>
</evidence>
<evidence type="ECO:0000313" key="8">
    <source>
        <dbReference type="Proteomes" id="UP001224418"/>
    </source>
</evidence>
<feature type="transmembrane region" description="Helical" evidence="6">
    <location>
        <begin position="88"/>
        <end position="108"/>
    </location>
</feature>
<dbReference type="CDD" id="cd13124">
    <property type="entry name" value="MATE_SpoVB_like"/>
    <property type="match status" value="1"/>
</dbReference>
<evidence type="ECO:0000256" key="6">
    <source>
        <dbReference type="SAM" id="Phobius"/>
    </source>
</evidence>
<feature type="transmembrane region" description="Helical" evidence="6">
    <location>
        <begin position="479"/>
        <end position="499"/>
    </location>
</feature>
<dbReference type="PANTHER" id="PTHR30250:SF21">
    <property type="entry name" value="LIPID II FLIPPASE MURJ"/>
    <property type="match status" value="1"/>
</dbReference>
<comment type="subcellular location">
    <subcellularLocation>
        <location evidence="1">Cell membrane</location>
        <topology evidence="1">Multi-pass membrane protein</topology>
    </subcellularLocation>
</comment>
<gene>
    <name evidence="7" type="ORF">QOZ93_000293</name>
</gene>
<organism evidence="7 8">
    <name type="scientific">Hathewaya limosa</name>
    <name type="common">Clostridium limosum</name>
    <dbReference type="NCBI Taxonomy" id="1536"/>
    <lineage>
        <taxon>Bacteria</taxon>
        <taxon>Bacillati</taxon>
        <taxon>Bacillota</taxon>
        <taxon>Clostridia</taxon>
        <taxon>Eubacteriales</taxon>
        <taxon>Clostridiaceae</taxon>
        <taxon>Hathewaya</taxon>
    </lineage>
</organism>
<dbReference type="InterPro" id="IPR024923">
    <property type="entry name" value="PG_synth_SpoVB"/>
</dbReference>
<feature type="transmembrane region" description="Helical" evidence="6">
    <location>
        <begin position="227"/>
        <end position="247"/>
    </location>
</feature>
<keyword evidence="5 6" id="KW-0472">Membrane</keyword>
<feature type="transmembrane region" description="Helical" evidence="6">
    <location>
        <begin position="409"/>
        <end position="430"/>
    </location>
</feature>
<dbReference type="PIRSF" id="PIRSF038958">
    <property type="entry name" value="PG_synth_SpoVB"/>
    <property type="match status" value="1"/>
</dbReference>
<feature type="transmembrane region" description="Helical" evidence="6">
    <location>
        <begin position="120"/>
        <end position="139"/>
    </location>
</feature>
<feature type="transmembrane region" description="Helical" evidence="6">
    <location>
        <begin position="185"/>
        <end position="206"/>
    </location>
</feature>
<keyword evidence="3 6" id="KW-0812">Transmembrane</keyword>
<evidence type="ECO:0000256" key="4">
    <source>
        <dbReference type="ARBA" id="ARBA00022989"/>
    </source>
</evidence>
<sequence length="511" mass="55488">MKRQNLIKGTLILGLAGILARFLGLFFRIPMQILIGDEGMGYYQMSYPLYLTFIAVSSGIPIAVSKIISEMNANNDRGGIFKVLRSSFLIMIPVALGFSFILICFSKNIINSLKWDMKAYYAFIATALAPVFVIIMGILRGFFQGLHNMNPTAISQILEQIGRVVGGVGLAYILFPLGIEYAAGGAALGAVIGSIIGLVYLIIKYLKVTKCFNKSISTNSKGIVGTILRNAVPFSFGAVIGTIMGLVDSILVPSQLLRAGYSTKQAAILYGQLTGKASTLSHVPLALSVALCTSIVPIVAEAYIKQRRLDLKNKVEGAIKLSSVISIPSAMGLYFLAYPIMNLIFKGDVGGYEILKYMSLSLPFIVLTQCSTTLLQAMNNFYAPVKNLAIGCIAKVIITYVLVPLPGINIYGAVIGSTLGYIIACILNLILIRKKLNMSINFYEATIKPGFASVFMSIAVIISYRYICILTSSSNLACLGAILIGVIIYSIFIIVFNIFSYKEIKRKFRTP</sequence>
<dbReference type="InterPro" id="IPR050833">
    <property type="entry name" value="Poly_Biosynth_Transport"/>
</dbReference>
<feature type="transmembrane region" description="Helical" evidence="6">
    <location>
        <begin position="47"/>
        <end position="68"/>
    </location>
</feature>
<feature type="transmembrane region" description="Helical" evidence="6">
    <location>
        <begin position="387"/>
        <end position="403"/>
    </location>
</feature>
<evidence type="ECO:0000313" key="7">
    <source>
        <dbReference type="EMBL" id="MDQ0478584.1"/>
    </source>
</evidence>
<comment type="caution">
    <text evidence="7">The sequence shown here is derived from an EMBL/GenBank/DDBJ whole genome shotgun (WGS) entry which is preliminary data.</text>
</comment>
<protein>
    <submittedName>
        <fullName evidence="7">Stage V sporulation protein B</fullName>
    </submittedName>
</protein>
<keyword evidence="8" id="KW-1185">Reference proteome</keyword>
<name>A0ABU0JRA0_HATLI</name>
<proteinExistence type="predicted"/>
<dbReference type="Pfam" id="PF01943">
    <property type="entry name" value="Polysacc_synt"/>
    <property type="match status" value="1"/>
</dbReference>
<feature type="transmembrane region" description="Helical" evidence="6">
    <location>
        <begin position="160"/>
        <end position="179"/>
    </location>
</feature>
<evidence type="ECO:0000256" key="3">
    <source>
        <dbReference type="ARBA" id="ARBA00022692"/>
    </source>
</evidence>
<feature type="transmembrane region" description="Helical" evidence="6">
    <location>
        <begin position="324"/>
        <end position="345"/>
    </location>
</feature>
<reference evidence="7 8" key="1">
    <citation type="submission" date="2023-07" db="EMBL/GenBank/DDBJ databases">
        <title>Genomic Encyclopedia of Type Strains, Phase IV (KMG-IV): sequencing the most valuable type-strain genomes for metagenomic binning, comparative biology and taxonomic classification.</title>
        <authorList>
            <person name="Goeker M."/>
        </authorList>
    </citation>
    <scope>NUCLEOTIDE SEQUENCE [LARGE SCALE GENOMIC DNA]</scope>
    <source>
        <strain evidence="7 8">DSM 1400</strain>
    </source>
</reference>
<feature type="transmembrane region" description="Helical" evidence="6">
    <location>
        <begin position="12"/>
        <end position="35"/>
    </location>
</feature>
<evidence type="ECO:0000256" key="2">
    <source>
        <dbReference type="ARBA" id="ARBA00022475"/>
    </source>
</evidence>
<dbReference type="RefSeq" id="WP_307354837.1">
    <property type="nucleotide sequence ID" value="NZ_BAAACJ010000008.1"/>
</dbReference>
<keyword evidence="2" id="KW-1003">Cell membrane</keyword>
<accession>A0ABU0JRA0</accession>
<keyword evidence="4 6" id="KW-1133">Transmembrane helix</keyword>
<dbReference type="EMBL" id="JAUSWN010000002">
    <property type="protein sequence ID" value="MDQ0478584.1"/>
    <property type="molecule type" value="Genomic_DNA"/>
</dbReference>